<dbReference type="EMBL" id="BMAV01002660">
    <property type="protein sequence ID" value="GFY41753.1"/>
    <property type="molecule type" value="Genomic_DNA"/>
</dbReference>
<accession>A0A8X6WUW1</accession>
<dbReference type="AlphaFoldDB" id="A0A8X6WUW1"/>
<proteinExistence type="predicted"/>
<protein>
    <submittedName>
        <fullName evidence="1">Uncharacterized protein</fullName>
    </submittedName>
</protein>
<name>A0A8X6WUW1_9ARAC</name>
<organism evidence="1 2">
    <name type="scientific">Trichonephila inaurata madagascariensis</name>
    <dbReference type="NCBI Taxonomy" id="2747483"/>
    <lineage>
        <taxon>Eukaryota</taxon>
        <taxon>Metazoa</taxon>
        <taxon>Ecdysozoa</taxon>
        <taxon>Arthropoda</taxon>
        <taxon>Chelicerata</taxon>
        <taxon>Arachnida</taxon>
        <taxon>Araneae</taxon>
        <taxon>Araneomorphae</taxon>
        <taxon>Entelegynae</taxon>
        <taxon>Araneoidea</taxon>
        <taxon>Nephilidae</taxon>
        <taxon>Trichonephila</taxon>
        <taxon>Trichonephila inaurata</taxon>
    </lineage>
</organism>
<feature type="non-terminal residue" evidence="1">
    <location>
        <position position="1"/>
    </location>
</feature>
<sequence length="87" mass="10298">QLGVTFTRTVGWKRSSPDEDGEWMLERLGERIIWTRIGRLTRHDLNLFVLFEKNRVRRDEDIVKDILDEAQCQIEEGVNAPDSNHEF</sequence>
<reference evidence="1" key="1">
    <citation type="submission" date="2020-08" db="EMBL/GenBank/DDBJ databases">
        <title>Multicomponent nature underlies the extraordinary mechanical properties of spider dragline silk.</title>
        <authorList>
            <person name="Kono N."/>
            <person name="Nakamura H."/>
            <person name="Mori M."/>
            <person name="Yoshida Y."/>
            <person name="Ohtoshi R."/>
            <person name="Malay A.D."/>
            <person name="Moran D.A.P."/>
            <person name="Tomita M."/>
            <person name="Numata K."/>
            <person name="Arakawa K."/>
        </authorList>
    </citation>
    <scope>NUCLEOTIDE SEQUENCE</scope>
</reference>
<gene>
    <name evidence="1" type="ORF">TNIN_125731</name>
</gene>
<evidence type="ECO:0000313" key="2">
    <source>
        <dbReference type="Proteomes" id="UP000886998"/>
    </source>
</evidence>
<comment type="caution">
    <text evidence="1">The sequence shown here is derived from an EMBL/GenBank/DDBJ whole genome shotgun (WGS) entry which is preliminary data.</text>
</comment>
<keyword evidence="2" id="KW-1185">Reference proteome</keyword>
<dbReference type="Proteomes" id="UP000886998">
    <property type="component" value="Unassembled WGS sequence"/>
</dbReference>
<evidence type="ECO:0000313" key="1">
    <source>
        <dbReference type="EMBL" id="GFY41753.1"/>
    </source>
</evidence>